<feature type="domain" description="Rhodanese" evidence="8">
    <location>
        <begin position="38"/>
        <end position="129"/>
    </location>
</feature>
<evidence type="ECO:0000256" key="1">
    <source>
        <dbReference type="ARBA" id="ARBA00008987"/>
    </source>
</evidence>
<evidence type="ECO:0000256" key="7">
    <source>
        <dbReference type="SAM" id="SignalP"/>
    </source>
</evidence>
<feature type="chain" id="PRO_5038081483" description="Thioredoxin" evidence="7">
    <location>
        <begin position="19"/>
        <end position="238"/>
    </location>
</feature>
<dbReference type="PRINTS" id="PR00421">
    <property type="entry name" value="THIOREDOXIN"/>
</dbReference>
<evidence type="ECO:0000256" key="3">
    <source>
        <dbReference type="ARBA" id="ARBA00022982"/>
    </source>
</evidence>
<comment type="similarity">
    <text evidence="1">Belongs to the thioredoxin family.</text>
</comment>
<keyword evidence="4" id="KW-1015">Disulfide bond</keyword>
<proteinExistence type="inferred from homology"/>
<dbReference type="PANTHER" id="PTHR45663:SF11">
    <property type="entry name" value="GEO12009P1"/>
    <property type="match status" value="1"/>
</dbReference>
<dbReference type="Pfam" id="PF00085">
    <property type="entry name" value="Thioredoxin"/>
    <property type="match status" value="1"/>
</dbReference>
<dbReference type="InterPro" id="IPR017937">
    <property type="entry name" value="Thioredoxin_CS"/>
</dbReference>
<feature type="domain" description="Thioredoxin" evidence="9">
    <location>
        <begin position="131"/>
        <end position="238"/>
    </location>
</feature>
<dbReference type="Gene3D" id="3.40.250.10">
    <property type="entry name" value="Rhodanese-like domain"/>
    <property type="match status" value="1"/>
</dbReference>
<dbReference type="CDD" id="cd02947">
    <property type="entry name" value="TRX_family"/>
    <property type="match status" value="1"/>
</dbReference>
<dbReference type="SUPFAM" id="SSF52821">
    <property type="entry name" value="Rhodanese/Cell cycle control phosphatase"/>
    <property type="match status" value="1"/>
</dbReference>
<dbReference type="Pfam" id="PF00581">
    <property type="entry name" value="Rhodanese"/>
    <property type="match status" value="1"/>
</dbReference>
<dbReference type="Gene3D" id="3.40.30.10">
    <property type="entry name" value="Glutaredoxin"/>
    <property type="match status" value="1"/>
</dbReference>
<name>A0A917DQT3_9BACT</name>
<dbReference type="Proteomes" id="UP000609064">
    <property type="component" value="Unassembled WGS sequence"/>
</dbReference>
<dbReference type="PROSITE" id="PS00194">
    <property type="entry name" value="THIOREDOXIN_1"/>
    <property type="match status" value="1"/>
</dbReference>
<dbReference type="InterPro" id="IPR013766">
    <property type="entry name" value="Thioredoxin_domain"/>
</dbReference>
<evidence type="ECO:0000256" key="6">
    <source>
        <dbReference type="NCBIfam" id="TIGR01068"/>
    </source>
</evidence>
<reference evidence="10" key="1">
    <citation type="journal article" date="2014" name="Int. J. Syst. Evol. Microbiol.">
        <title>Complete genome sequence of Corynebacterium casei LMG S-19264T (=DSM 44701T), isolated from a smear-ripened cheese.</title>
        <authorList>
            <consortium name="US DOE Joint Genome Institute (JGI-PGF)"/>
            <person name="Walter F."/>
            <person name="Albersmeier A."/>
            <person name="Kalinowski J."/>
            <person name="Ruckert C."/>
        </authorList>
    </citation>
    <scope>NUCLEOTIDE SEQUENCE</scope>
    <source>
        <strain evidence="10">CGMCC 1.15958</strain>
    </source>
</reference>
<evidence type="ECO:0000313" key="11">
    <source>
        <dbReference type="Proteomes" id="UP000609064"/>
    </source>
</evidence>
<evidence type="ECO:0000313" key="10">
    <source>
        <dbReference type="EMBL" id="GGD60888.1"/>
    </source>
</evidence>
<dbReference type="InterPro" id="IPR005746">
    <property type="entry name" value="Thioredoxin"/>
</dbReference>
<keyword evidence="3" id="KW-0249">Electron transport</keyword>
<comment type="caution">
    <text evidence="10">The sequence shown here is derived from an EMBL/GenBank/DDBJ whole genome shotgun (WGS) entry which is preliminary data.</text>
</comment>
<protein>
    <recommendedName>
        <fullName evidence="6">Thioredoxin</fullName>
    </recommendedName>
</protein>
<dbReference type="InterPro" id="IPR001763">
    <property type="entry name" value="Rhodanese-like_dom"/>
</dbReference>
<dbReference type="CDD" id="cd00158">
    <property type="entry name" value="RHOD"/>
    <property type="match status" value="1"/>
</dbReference>
<dbReference type="GO" id="GO:0015035">
    <property type="term" value="F:protein-disulfide reductase activity"/>
    <property type="evidence" value="ECO:0007669"/>
    <property type="project" value="UniProtKB-UniRule"/>
</dbReference>
<sequence>MKRFLIIGFLLFVSNVFAQNKDKYLLSINDFEAKLRENTGIAQLVDVRTPEEYMRGHLKRAINLNFNDDNFEDIVKAKLDKTRPVFVYCFSGRRSTDAAAFLRDLGYKEVYDMAGGFAKWTSSSKPYASDNTTTQPIAAFTLENLDRVVKSNSLVLIDFYAEWCGPCKKMNPILNRIADQNKNVKLLKIDAEKSDNIASVFKVEEIPTYVIIKNGRQVWRSVGEMEEAELKEVLAKMK</sequence>
<dbReference type="InterPro" id="IPR036873">
    <property type="entry name" value="Rhodanese-like_dom_sf"/>
</dbReference>
<dbReference type="AlphaFoldDB" id="A0A917DQT3"/>
<gene>
    <name evidence="10" type="ORF">GCM10011514_26110</name>
</gene>
<feature type="signal peptide" evidence="7">
    <location>
        <begin position="1"/>
        <end position="18"/>
    </location>
</feature>
<keyword evidence="7" id="KW-0732">Signal</keyword>
<dbReference type="PROSITE" id="PS50206">
    <property type="entry name" value="RHODANESE_3"/>
    <property type="match status" value="1"/>
</dbReference>
<dbReference type="PANTHER" id="PTHR45663">
    <property type="entry name" value="GEO12009P1"/>
    <property type="match status" value="1"/>
</dbReference>
<dbReference type="NCBIfam" id="TIGR01068">
    <property type="entry name" value="thioredoxin"/>
    <property type="match status" value="1"/>
</dbReference>
<dbReference type="SUPFAM" id="SSF52833">
    <property type="entry name" value="Thioredoxin-like"/>
    <property type="match status" value="1"/>
</dbReference>
<keyword evidence="5" id="KW-0676">Redox-active center</keyword>
<dbReference type="PROSITE" id="PS51352">
    <property type="entry name" value="THIOREDOXIN_2"/>
    <property type="match status" value="1"/>
</dbReference>
<dbReference type="SMART" id="SM00450">
    <property type="entry name" value="RHOD"/>
    <property type="match status" value="1"/>
</dbReference>
<dbReference type="RefSeq" id="WP_188766548.1">
    <property type="nucleotide sequence ID" value="NZ_BMKK01000005.1"/>
</dbReference>
<dbReference type="InterPro" id="IPR036249">
    <property type="entry name" value="Thioredoxin-like_sf"/>
</dbReference>
<keyword evidence="2" id="KW-0813">Transport</keyword>
<dbReference type="GO" id="GO:0005737">
    <property type="term" value="C:cytoplasm"/>
    <property type="evidence" value="ECO:0007669"/>
    <property type="project" value="TreeGrafter"/>
</dbReference>
<accession>A0A917DQT3</accession>
<evidence type="ECO:0000259" key="8">
    <source>
        <dbReference type="PROSITE" id="PS50206"/>
    </source>
</evidence>
<evidence type="ECO:0000256" key="5">
    <source>
        <dbReference type="ARBA" id="ARBA00023284"/>
    </source>
</evidence>
<evidence type="ECO:0000259" key="9">
    <source>
        <dbReference type="PROSITE" id="PS51352"/>
    </source>
</evidence>
<evidence type="ECO:0000256" key="4">
    <source>
        <dbReference type="ARBA" id="ARBA00023157"/>
    </source>
</evidence>
<keyword evidence="11" id="KW-1185">Reference proteome</keyword>
<organism evidence="10 11">
    <name type="scientific">Emticicia aquatilis</name>
    <dbReference type="NCBI Taxonomy" id="1537369"/>
    <lineage>
        <taxon>Bacteria</taxon>
        <taxon>Pseudomonadati</taxon>
        <taxon>Bacteroidota</taxon>
        <taxon>Cytophagia</taxon>
        <taxon>Cytophagales</taxon>
        <taxon>Leadbetterellaceae</taxon>
        <taxon>Emticicia</taxon>
    </lineage>
</organism>
<dbReference type="EMBL" id="BMKK01000005">
    <property type="protein sequence ID" value="GGD60888.1"/>
    <property type="molecule type" value="Genomic_DNA"/>
</dbReference>
<reference evidence="10" key="2">
    <citation type="submission" date="2020-09" db="EMBL/GenBank/DDBJ databases">
        <authorList>
            <person name="Sun Q."/>
            <person name="Zhou Y."/>
        </authorList>
    </citation>
    <scope>NUCLEOTIDE SEQUENCE</scope>
    <source>
        <strain evidence="10">CGMCC 1.15958</strain>
    </source>
</reference>
<evidence type="ECO:0000256" key="2">
    <source>
        <dbReference type="ARBA" id="ARBA00022448"/>
    </source>
</evidence>